<organism evidence="2 3">
    <name type="scientific">Fundicoccus culcitae</name>
    <dbReference type="NCBI Taxonomy" id="2969821"/>
    <lineage>
        <taxon>Bacteria</taxon>
        <taxon>Bacillati</taxon>
        <taxon>Bacillota</taxon>
        <taxon>Bacilli</taxon>
        <taxon>Lactobacillales</taxon>
        <taxon>Aerococcaceae</taxon>
        <taxon>Fundicoccus</taxon>
    </lineage>
</organism>
<evidence type="ECO:0000313" key="2">
    <source>
        <dbReference type="EMBL" id="UUX33245.1"/>
    </source>
</evidence>
<dbReference type="EMBL" id="CP102453">
    <property type="protein sequence ID" value="UUX33245.1"/>
    <property type="molecule type" value="Genomic_DNA"/>
</dbReference>
<feature type="region of interest" description="Disordered" evidence="1">
    <location>
        <begin position="52"/>
        <end position="71"/>
    </location>
</feature>
<sequence length="71" mass="8030">MPEVDLTGRPESRQIDLPDFVSKYEAVERADFGYTIILDKVLPIRWRSPCVPSPSIKLGGEAHVSPRHQLD</sequence>
<dbReference type="RefSeq" id="WP_313792748.1">
    <property type="nucleotide sequence ID" value="NZ_CP102453.1"/>
</dbReference>
<accession>A0ABY5P429</accession>
<evidence type="ECO:0000313" key="3">
    <source>
        <dbReference type="Proteomes" id="UP001315967"/>
    </source>
</evidence>
<keyword evidence="3" id="KW-1185">Reference proteome</keyword>
<gene>
    <name evidence="2" type="ORF">NRE15_10060</name>
</gene>
<name>A0ABY5P429_9LACT</name>
<evidence type="ECO:0000256" key="1">
    <source>
        <dbReference type="SAM" id="MobiDB-lite"/>
    </source>
</evidence>
<dbReference type="Proteomes" id="UP001315967">
    <property type="component" value="Chromosome"/>
</dbReference>
<proteinExistence type="predicted"/>
<protein>
    <submittedName>
        <fullName evidence="2">Uncharacterized protein</fullName>
    </submittedName>
</protein>
<reference evidence="2 3" key="1">
    <citation type="submission" date="2022-08" db="EMBL/GenBank/DDBJ databases">
        <title>Aerococcaceae sp. nov isolated from spoiled eye mask.</title>
        <authorList>
            <person name="Zhou G."/>
            <person name="Xie X.-B."/>
            <person name="Shi Q.-S."/>
            <person name="Wang Y.-S."/>
            <person name="Wen X."/>
            <person name="Peng H."/>
            <person name="Yang X.-J."/>
            <person name="Tao H.-B."/>
            <person name="Huang X.-M."/>
        </authorList>
    </citation>
    <scope>NUCLEOTIDE SEQUENCE [LARGE SCALE GENOMIC DNA]</scope>
    <source>
        <strain evidence="3">DM20194951</strain>
    </source>
</reference>